<feature type="region of interest" description="Disordered" evidence="5">
    <location>
        <begin position="1"/>
        <end position="33"/>
    </location>
</feature>
<feature type="domain" description="GRF-type" evidence="6">
    <location>
        <begin position="36"/>
        <end position="79"/>
    </location>
</feature>
<organism evidence="7 8">
    <name type="scientific">Arachis hypogaea</name>
    <name type="common">Peanut</name>
    <dbReference type="NCBI Taxonomy" id="3818"/>
    <lineage>
        <taxon>Eukaryota</taxon>
        <taxon>Viridiplantae</taxon>
        <taxon>Streptophyta</taxon>
        <taxon>Embryophyta</taxon>
        <taxon>Tracheophyta</taxon>
        <taxon>Spermatophyta</taxon>
        <taxon>Magnoliopsida</taxon>
        <taxon>eudicotyledons</taxon>
        <taxon>Gunneridae</taxon>
        <taxon>Pentapetalae</taxon>
        <taxon>rosids</taxon>
        <taxon>fabids</taxon>
        <taxon>Fabales</taxon>
        <taxon>Fabaceae</taxon>
        <taxon>Papilionoideae</taxon>
        <taxon>50 kb inversion clade</taxon>
        <taxon>dalbergioids sensu lato</taxon>
        <taxon>Dalbergieae</taxon>
        <taxon>Pterocarpus clade</taxon>
        <taxon>Arachis</taxon>
    </lineage>
</organism>
<accession>A0A445C9Y6</accession>
<evidence type="ECO:0000313" key="8">
    <source>
        <dbReference type="Proteomes" id="UP000289738"/>
    </source>
</evidence>
<gene>
    <name evidence="7" type="ORF">Ahy_A07g033674</name>
</gene>
<evidence type="ECO:0000256" key="4">
    <source>
        <dbReference type="PROSITE-ProRule" id="PRU01343"/>
    </source>
</evidence>
<feature type="compositionally biased region" description="Polar residues" evidence="5">
    <location>
        <begin position="1"/>
        <end position="11"/>
    </location>
</feature>
<keyword evidence="1" id="KW-0479">Metal-binding</keyword>
<dbReference type="EMBL" id="SDMP01000007">
    <property type="protein sequence ID" value="RYR47719.1"/>
    <property type="molecule type" value="Genomic_DNA"/>
</dbReference>
<protein>
    <recommendedName>
        <fullName evidence="6">GRF-type domain-containing protein</fullName>
    </recommendedName>
</protein>
<keyword evidence="2 4" id="KW-0863">Zinc-finger</keyword>
<dbReference type="InterPro" id="IPR010666">
    <property type="entry name" value="Znf_GRF"/>
</dbReference>
<evidence type="ECO:0000256" key="5">
    <source>
        <dbReference type="SAM" id="MobiDB-lite"/>
    </source>
</evidence>
<evidence type="ECO:0000256" key="3">
    <source>
        <dbReference type="ARBA" id="ARBA00022833"/>
    </source>
</evidence>
<dbReference type="AlphaFoldDB" id="A0A445C9Y6"/>
<dbReference type="GO" id="GO:0008270">
    <property type="term" value="F:zinc ion binding"/>
    <property type="evidence" value="ECO:0007669"/>
    <property type="project" value="UniProtKB-KW"/>
</dbReference>
<evidence type="ECO:0000259" key="6">
    <source>
        <dbReference type="PROSITE" id="PS51999"/>
    </source>
</evidence>
<evidence type="ECO:0000313" key="7">
    <source>
        <dbReference type="EMBL" id="RYR47719.1"/>
    </source>
</evidence>
<keyword evidence="8" id="KW-1185">Reference proteome</keyword>
<reference evidence="7 8" key="1">
    <citation type="submission" date="2019-01" db="EMBL/GenBank/DDBJ databases">
        <title>Sequencing of cultivated peanut Arachis hypogaea provides insights into genome evolution and oil improvement.</title>
        <authorList>
            <person name="Chen X."/>
        </authorList>
    </citation>
    <scope>NUCLEOTIDE SEQUENCE [LARGE SCALE GENOMIC DNA]</scope>
    <source>
        <strain evidence="8">cv. Fuhuasheng</strain>
        <tissue evidence="7">Leaves</tissue>
    </source>
</reference>
<evidence type="ECO:0000256" key="1">
    <source>
        <dbReference type="ARBA" id="ARBA00022723"/>
    </source>
</evidence>
<dbReference type="PROSITE" id="PS51999">
    <property type="entry name" value="ZF_GRF"/>
    <property type="match status" value="1"/>
</dbReference>
<dbReference type="Proteomes" id="UP000289738">
    <property type="component" value="Chromosome A07"/>
</dbReference>
<sequence length="83" mass="9255">MASEGVSSSWRRSGGQFGSSSHPNKKDGKHGVSPKCFCGENAVLFMSKTRSNPDRLFMGCRFYKARQPNCKIFLWLDEHVAGL</sequence>
<evidence type="ECO:0000256" key="2">
    <source>
        <dbReference type="ARBA" id="ARBA00022771"/>
    </source>
</evidence>
<name>A0A445C9Y6_ARAHY</name>
<keyword evidence="3" id="KW-0862">Zinc</keyword>
<proteinExistence type="predicted"/>
<comment type="caution">
    <text evidence="7">The sequence shown here is derived from an EMBL/GenBank/DDBJ whole genome shotgun (WGS) entry which is preliminary data.</text>
</comment>
<dbReference type="PANTHER" id="PTHR33248">
    <property type="entry name" value="ZINC ION-BINDING PROTEIN"/>
    <property type="match status" value="1"/>
</dbReference>